<evidence type="ECO:0000313" key="1">
    <source>
        <dbReference type="EMBL" id="GHF25208.1"/>
    </source>
</evidence>
<protein>
    <recommendedName>
        <fullName evidence="3">DUF2141 domain-containing protein</fullName>
    </recommendedName>
</protein>
<keyword evidence="2" id="KW-1185">Reference proteome</keyword>
<dbReference type="EMBL" id="BNCI01000002">
    <property type="protein sequence ID" value="GHF25208.1"/>
    <property type="molecule type" value="Genomic_DNA"/>
</dbReference>
<gene>
    <name evidence="1" type="ORF">GCM10017044_19980</name>
</gene>
<dbReference type="Pfam" id="PF09912">
    <property type="entry name" value="DUF2141"/>
    <property type="match status" value="1"/>
</dbReference>
<reference evidence="1" key="1">
    <citation type="journal article" date="2014" name="Int. J. Syst. Evol. Microbiol.">
        <title>Complete genome sequence of Corynebacterium casei LMG S-19264T (=DSM 44701T), isolated from a smear-ripened cheese.</title>
        <authorList>
            <consortium name="US DOE Joint Genome Institute (JGI-PGF)"/>
            <person name="Walter F."/>
            <person name="Albersmeier A."/>
            <person name="Kalinowski J."/>
            <person name="Ruckert C."/>
        </authorList>
    </citation>
    <scope>NUCLEOTIDE SEQUENCE</scope>
    <source>
        <strain evidence="1">KCTC 42590</strain>
    </source>
</reference>
<evidence type="ECO:0008006" key="3">
    <source>
        <dbReference type="Google" id="ProtNLM"/>
    </source>
</evidence>
<accession>A0A919AV99</accession>
<proteinExistence type="predicted"/>
<dbReference type="InterPro" id="IPR018673">
    <property type="entry name" value="DUF2141"/>
</dbReference>
<organism evidence="1 2">
    <name type="scientific">Kordiimonas sediminis</name>
    <dbReference type="NCBI Taxonomy" id="1735581"/>
    <lineage>
        <taxon>Bacteria</taxon>
        <taxon>Pseudomonadati</taxon>
        <taxon>Pseudomonadota</taxon>
        <taxon>Alphaproteobacteria</taxon>
        <taxon>Kordiimonadales</taxon>
        <taxon>Kordiimonadaceae</taxon>
        <taxon>Kordiimonas</taxon>
    </lineage>
</organism>
<sequence>MLMIGYATGVNAEDSLSPAQCIAEPGQALIKVEVDGIRTIEGNVRAQIYGDNPDDFLGKGKKLVRIDVAATDESQTVCVPLPAPGKYAVVIMHDKNANGKADFFTEGFGFSRNPSLGLSAPDYEDVVVDVPEGVTDLAIELKYMFGSDDKQKETRRRMKRR</sequence>
<dbReference type="AlphaFoldDB" id="A0A919AV99"/>
<dbReference type="Proteomes" id="UP000630923">
    <property type="component" value="Unassembled WGS sequence"/>
</dbReference>
<reference evidence="1" key="2">
    <citation type="submission" date="2020-09" db="EMBL/GenBank/DDBJ databases">
        <authorList>
            <person name="Sun Q."/>
            <person name="Kim S."/>
        </authorList>
    </citation>
    <scope>NUCLEOTIDE SEQUENCE</scope>
    <source>
        <strain evidence="1">KCTC 42590</strain>
    </source>
</reference>
<name>A0A919AV99_9PROT</name>
<comment type="caution">
    <text evidence="1">The sequence shown here is derived from an EMBL/GenBank/DDBJ whole genome shotgun (WGS) entry which is preliminary data.</text>
</comment>
<evidence type="ECO:0000313" key="2">
    <source>
        <dbReference type="Proteomes" id="UP000630923"/>
    </source>
</evidence>